<gene>
    <name evidence="2" type="ORF">B4135_2116</name>
</gene>
<accession>A0A150M4Q8</accession>
<name>A0A150M4Q8_9BACI</name>
<feature type="compositionally biased region" description="Basic residues" evidence="1">
    <location>
        <begin position="127"/>
        <end position="138"/>
    </location>
</feature>
<proteinExistence type="predicted"/>
<dbReference type="STRING" id="301148.B4135_2116"/>
<feature type="region of interest" description="Disordered" evidence="1">
    <location>
        <begin position="60"/>
        <end position="155"/>
    </location>
</feature>
<evidence type="ECO:0000313" key="2">
    <source>
        <dbReference type="EMBL" id="KYD19192.1"/>
    </source>
</evidence>
<dbReference type="AlphaFoldDB" id="A0A150M4Q8"/>
<organism evidence="2 3">
    <name type="scientific">Caldibacillus debilis</name>
    <dbReference type="NCBI Taxonomy" id="301148"/>
    <lineage>
        <taxon>Bacteria</taxon>
        <taxon>Bacillati</taxon>
        <taxon>Bacillota</taxon>
        <taxon>Bacilli</taxon>
        <taxon>Bacillales</taxon>
        <taxon>Bacillaceae</taxon>
        <taxon>Caldibacillus</taxon>
    </lineage>
</organism>
<sequence>MQPGNRKNRVHGFLHSCKGNFDRRSVPLAFLYSCGGNFVLKYHLCSASTCMLVILQRKPPSPGARPAKGNGAGMPFPSRKMRSPSGRRIFPSPARKRPSRRFPLPAPDAPENGKGRAWPLACQKRASSGKRKKDRRRSLLPSCPKAGGPPRRGNRPWTRFAIETIINHSRKWILPKRFFLVCNDRNIINHRKG</sequence>
<reference evidence="2 3" key="1">
    <citation type="submission" date="2016-01" db="EMBL/GenBank/DDBJ databases">
        <title>Draft Genome Sequences of Seven Thermophilic Sporeformers Isolated from Foods.</title>
        <authorList>
            <person name="Berendsen E.M."/>
            <person name="Wells-Bennik M.H."/>
            <person name="Krawcyk A.O."/>
            <person name="De Jong A."/>
            <person name="Holsappel S."/>
            <person name="Eijlander R.T."/>
            <person name="Kuipers O.P."/>
        </authorList>
    </citation>
    <scope>NUCLEOTIDE SEQUENCE [LARGE SCALE GENOMIC DNA]</scope>
    <source>
        <strain evidence="2 3">B4135</strain>
    </source>
</reference>
<protein>
    <submittedName>
        <fullName evidence="2">Uncharacterized protein</fullName>
    </submittedName>
</protein>
<evidence type="ECO:0000256" key="1">
    <source>
        <dbReference type="SAM" id="MobiDB-lite"/>
    </source>
</evidence>
<evidence type="ECO:0000313" key="3">
    <source>
        <dbReference type="Proteomes" id="UP000075683"/>
    </source>
</evidence>
<dbReference type="EMBL" id="LQYT01000043">
    <property type="protein sequence ID" value="KYD19192.1"/>
    <property type="molecule type" value="Genomic_DNA"/>
</dbReference>
<comment type="caution">
    <text evidence="2">The sequence shown here is derived from an EMBL/GenBank/DDBJ whole genome shotgun (WGS) entry which is preliminary data.</text>
</comment>
<dbReference type="Proteomes" id="UP000075683">
    <property type="component" value="Unassembled WGS sequence"/>
</dbReference>